<comment type="caution">
    <text evidence="2">The sequence shown here is derived from an EMBL/GenBank/DDBJ whole genome shotgun (WGS) entry which is preliminary data.</text>
</comment>
<feature type="domain" description="DUF2345" evidence="1">
    <location>
        <begin position="2"/>
        <end position="49"/>
    </location>
</feature>
<feature type="non-terminal residue" evidence="2">
    <location>
        <position position="1"/>
    </location>
</feature>
<dbReference type="RefSeq" id="WP_185819314.1">
    <property type="nucleotide sequence ID" value="NZ_JACMYG010000073.1"/>
</dbReference>
<keyword evidence="3" id="KW-1185">Reference proteome</keyword>
<evidence type="ECO:0000313" key="2">
    <source>
        <dbReference type="EMBL" id="MBC2693617.1"/>
    </source>
</evidence>
<proteinExistence type="predicted"/>
<organism evidence="2 3">
    <name type="scientific">Pseudomonas kielensis</name>
    <dbReference type="NCBI Taxonomy" id="2762577"/>
    <lineage>
        <taxon>Bacteria</taxon>
        <taxon>Pseudomonadati</taxon>
        <taxon>Pseudomonadota</taxon>
        <taxon>Gammaproteobacteria</taxon>
        <taxon>Pseudomonadales</taxon>
        <taxon>Pseudomonadaceae</taxon>
        <taxon>Pseudomonas</taxon>
    </lineage>
</organism>
<dbReference type="PANTHER" id="PTHR33840:SF1">
    <property type="entry name" value="TLE1 PHOSPHOLIPASE DOMAIN-CONTAINING PROTEIN"/>
    <property type="match status" value="1"/>
</dbReference>
<dbReference type="Proteomes" id="UP000526003">
    <property type="component" value="Unassembled WGS sequence"/>
</dbReference>
<dbReference type="Pfam" id="PF10106">
    <property type="entry name" value="DUF2345"/>
    <property type="match status" value="1"/>
</dbReference>
<accession>A0A7X1GJH1</accession>
<protein>
    <submittedName>
        <fullName evidence="2">DUF2235 domain-containing protein</fullName>
    </submittedName>
</protein>
<dbReference type="PANTHER" id="PTHR33840">
    <property type="match status" value="1"/>
</dbReference>
<name>A0A7X1GJH1_9PSED</name>
<gene>
    <name evidence="2" type="ORF">H7995_27995</name>
</gene>
<evidence type="ECO:0000313" key="3">
    <source>
        <dbReference type="Proteomes" id="UP000526003"/>
    </source>
</evidence>
<dbReference type="InterPro" id="IPR018769">
    <property type="entry name" value="VgrG2_DUF2345"/>
</dbReference>
<dbReference type="AlphaFoldDB" id="A0A7X1GJH1"/>
<sequence>GLEITSTEDEIRITAKKKITLNAGGSYITLDANAIETATAGDVRIKAPHLEYFPGKVSQAARLGALPVPIDPPLAFNQQFRIFADDAEQALANMPYTITAAGGKVWKGSTDSQGFTQRVFTANPEELSLSYGLEEEEEEEELDGITLRLGLFFDGTGNNQANAAATEQCRREDLQLFDRDELASIVQQCEQYGFDGFDGDGFDRGPDDSFGNAPSNVAYLRELYPDHTAEGLPPGAKIGFVKVYLEGIGTRSGGSDSLFGQGTGRGGTGVVARVEQAPEAIIGQLRDFTGANPGTSIRRIEFDIFGFSRGAAAARHCANELLKPGRGLFSELLQAGRFGLQASFDPAVDVSLNLIGLFDTVAAIVGLDLSPANDHNPGVNLYLPPGCARQVIQLQARDECRHNFALNSVLHGHQQISLPGVHSDIGGGYLPRGRERLWLTQPRRISLPAHRPITSHPLWAQAHAQVQALRASGLAGEGQLTIKSWPISRAPSGKLEPDELEHLLTIELERPVRGELALIALRVMRELGVRHGAPFDVIDDQDHRFRLPEELQSIAAHILDQALGGTVVSLDPAQERLLRGRYIHQSAHWIPKRGMLINKPAADNTRNIYSNQPQKGYPQ</sequence>
<reference evidence="2 3" key="1">
    <citation type="submission" date="2020-08" db="EMBL/GenBank/DDBJ databases">
        <title>Pseudomonas sp. nov.</title>
        <authorList>
            <person name="Gieschler S."/>
            <person name="Fiedler G."/>
            <person name="Brinks E."/>
            <person name="Boehnlein C."/>
            <person name="Franz C.M.A.P."/>
            <person name="Kabisch J."/>
        </authorList>
    </citation>
    <scope>NUCLEOTIDE SEQUENCE [LARGE SCALE GENOMIC DNA]</scope>
    <source>
        <strain evidence="2 3">MBT-1</strain>
    </source>
</reference>
<evidence type="ECO:0000259" key="1">
    <source>
        <dbReference type="Pfam" id="PF10106"/>
    </source>
</evidence>
<dbReference type="EMBL" id="JACMYG010000073">
    <property type="protein sequence ID" value="MBC2693617.1"/>
    <property type="molecule type" value="Genomic_DNA"/>
</dbReference>